<keyword evidence="17" id="KW-1185">Reference proteome</keyword>
<dbReference type="GO" id="GO:0042277">
    <property type="term" value="F:peptide binding"/>
    <property type="evidence" value="ECO:0007669"/>
    <property type="project" value="TreeGrafter"/>
</dbReference>
<dbReference type="InterPro" id="IPR042097">
    <property type="entry name" value="Aminopeptidase_N-like_N_sf"/>
</dbReference>
<evidence type="ECO:0000256" key="10">
    <source>
        <dbReference type="ARBA" id="ARBA00022833"/>
    </source>
</evidence>
<dbReference type="InterPro" id="IPR001930">
    <property type="entry name" value="Peptidase_M1"/>
</dbReference>
<dbReference type="OrthoDB" id="100605at2"/>
<dbReference type="InterPro" id="IPR027268">
    <property type="entry name" value="Peptidase_M4/M1_CTD_sf"/>
</dbReference>
<evidence type="ECO:0000256" key="13">
    <source>
        <dbReference type="SAM" id="SignalP"/>
    </source>
</evidence>
<evidence type="ECO:0000256" key="11">
    <source>
        <dbReference type="ARBA" id="ARBA00023049"/>
    </source>
</evidence>
<dbReference type="Pfam" id="PF17900">
    <property type="entry name" value="Peptidase_M1_N"/>
    <property type="match status" value="1"/>
</dbReference>
<evidence type="ECO:0000256" key="5">
    <source>
        <dbReference type="ARBA" id="ARBA00015611"/>
    </source>
</evidence>
<feature type="coiled-coil region" evidence="12">
    <location>
        <begin position="787"/>
        <end position="814"/>
    </location>
</feature>
<evidence type="ECO:0000256" key="9">
    <source>
        <dbReference type="ARBA" id="ARBA00022801"/>
    </source>
</evidence>
<accession>A0A4Q1D2M6</accession>
<gene>
    <name evidence="16" type="ORF">ESB13_21345</name>
</gene>
<evidence type="ECO:0000256" key="2">
    <source>
        <dbReference type="ARBA" id="ARBA00001947"/>
    </source>
</evidence>
<name>A0A4Q1D2M6_9BACT</name>
<evidence type="ECO:0000259" key="14">
    <source>
        <dbReference type="Pfam" id="PF01433"/>
    </source>
</evidence>
<evidence type="ECO:0000256" key="12">
    <source>
        <dbReference type="SAM" id="Coils"/>
    </source>
</evidence>
<protein>
    <recommendedName>
        <fullName evidence="5">Aminopeptidase N</fullName>
        <ecNumber evidence="4">3.4.11.2</ecNumber>
    </recommendedName>
</protein>
<dbReference type="GO" id="GO:0006508">
    <property type="term" value="P:proteolysis"/>
    <property type="evidence" value="ECO:0007669"/>
    <property type="project" value="UniProtKB-KW"/>
</dbReference>
<dbReference type="PANTHER" id="PTHR11533:SF174">
    <property type="entry name" value="PUROMYCIN-SENSITIVE AMINOPEPTIDASE-RELATED"/>
    <property type="match status" value="1"/>
</dbReference>
<evidence type="ECO:0000256" key="8">
    <source>
        <dbReference type="ARBA" id="ARBA00022723"/>
    </source>
</evidence>
<dbReference type="Gene3D" id="1.25.10.10">
    <property type="entry name" value="Leucine-rich Repeat Variant"/>
    <property type="match status" value="1"/>
</dbReference>
<evidence type="ECO:0000313" key="16">
    <source>
        <dbReference type="EMBL" id="RXK81477.1"/>
    </source>
</evidence>
<dbReference type="GO" id="GO:0008270">
    <property type="term" value="F:zinc ion binding"/>
    <property type="evidence" value="ECO:0007669"/>
    <property type="project" value="InterPro"/>
</dbReference>
<reference evidence="16 17" key="1">
    <citation type="submission" date="2019-01" db="EMBL/GenBank/DDBJ databases">
        <title>Filimonas sp. strain TTM-71.</title>
        <authorList>
            <person name="Chen W.-M."/>
        </authorList>
    </citation>
    <scope>NUCLEOTIDE SEQUENCE [LARGE SCALE GENOMIC DNA]</scope>
    <source>
        <strain evidence="16 17">TTM-71</strain>
    </source>
</reference>
<evidence type="ECO:0000256" key="7">
    <source>
        <dbReference type="ARBA" id="ARBA00022670"/>
    </source>
</evidence>
<sequence>MVKLMSAICVLASVSVFAQNPMTEGQQDESWKKIYRASATKQHDLVHTKLDVRFNYDKAYMPGKAWITLHPHFYETDSLHLDAKGMTIEEVALYKNGKTSRLNYAYDSMQLHIKLNKVYKRDEDYTVYISYIAKPNEYKGEGSAAITEAKGLYFINPKGEEAGKPIQVWTQGETEGTSVWCPTIDHPNQKTTQEIAMTVPSKYVSLSNGLLVNQKNNTDGTRTDTWKMSQPHAPYLMFMGIGDYSIVKDSYKGKPVWYYVEPEYKDVARRIFGNTPEMIAFYSRILDLEYPWVKYAQMTARDYVSGAMENTTATLHTDKLQQNARELSDGNQFEAYVAHELFHQWFGDLVTAESWSNLTVNESFANYSEVLWDEYKYGDDKGRETNYNDLQTYINSRSESKDLVRFHYKTQEDMFDAVSYHKGGRILNMLRHEIGDSAFFRSMHLYLTQNKFSTGEAHQLRLAFEAVTGQDLNWFFNQWYFGNSHPKLDISYSNPEAGFTTVTIKQVQEGSKLFRLPVDIDLYVNGQKTRHRVWINGRDDSFRFPVSAAPQWISVDADKILLAEKEDHQSNEAWLYQFKHAANYVDRREALEYAIMHPQNTALQPIISWGLKDPYQGIRSIALKGLAGKEADAATLQQVTAMSKKDASRLNRALAITVIGDQQNAANEAFFLAGLQDSSYSVAGASLAALAEINPTKALSMLPQLKKDARGQLKESIEKISILEKTDADFDSVYNKFKDGSPYDKFTSSFDIIYYLTVVEDMDHFKTALNSVNAFSMQIGPMAPEYREAIVSELRKLKKRKQAAKANKNVLAEQIKLIDQIVK</sequence>
<dbReference type="CDD" id="cd09603">
    <property type="entry name" value="M1_APN_like"/>
    <property type="match status" value="1"/>
</dbReference>
<comment type="catalytic activity">
    <reaction evidence="1">
        <text>Release of an N-terminal amino acid, Xaa-|-Yaa- from a peptide, amide or arylamide. Xaa is preferably Ala, but may be most amino acids including Pro (slow action). When a terminal hydrophobic residue is followed by a prolyl residue, the two may be released as an intact Xaa-Pro dipeptide.</text>
        <dbReference type="EC" id="3.4.11.2"/>
    </reaction>
</comment>
<dbReference type="GO" id="GO:0005615">
    <property type="term" value="C:extracellular space"/>
    <property type="evidence" value="ECO:0007669"/>
    <property type="project" value="TreeGrafter"/>
</dbReference>
<proteinExistence type="inferred from homology"/>
<dbReference type="RefSeq" id="WP_129005727.1">
    <property type="nucleotide sequence ID" value="NZ_SDHZ01000004.1"/>
</dbReference>
<dbReference type="GO" id="GO:0043171">
    <property type="term" value="P:peptide catabolic process"/>
    <property type="evidence" value="ECO:0007669"/>
    <property type="project" value="TreeGrafter"/>
</dbReference>
<dbReference type="Gene3D" id="1.10.390.10">
    <property type="entry name" value="Neutral Protease Domain 2"/>
    <property type="match status" value="1"/>
</dbReference>
<dbReference type="PANTHER" id="PTHR11533">
    <property type="entry name" value="PROTEASE M1 ZINC METALLOPROTEASE"/>
    <property type="match status" value="1"/>
</dbReference>
<dbReference type="Proteomes" id="UP000290545">
    <property type="component" value="Unassembled WGS sequence"/>
</dbReference>
<dbReference type="InterPro" id="IPR014782">
    <property type="entry name" value="Peptidase_M1_dom"/>
</dbReference>
<comment type="cofactor">
    <cofactor evidence="2">
        <name>Zn(2+)</name>
        <dbReference type="ChEBI" id="CHEBI:29105"/>
    </cofactor>
</comment>
<dbReference type="GO" id="GO:0016020">
    <property type="term" value="C:membrane"/>
    <property type="evidence" value="ECO:0007669"/>
    <property type="project" value="TreeGrafter"/>
</dbReference>
<feature type="signal peptide" evidence="13">
    <location>
        <begin position="1"/>
        <end position="18"/>
    </location>
</feature>
<dbReference type="InterPro" id="IPR045357">
    <property type="entry name" value="Aminopeptidase_N-like_N"/>
</dbReference>
<organism evidence="16 17">
    <name type="scientific">Filimonas effusa</name>
    <dbReference type="NCBI Taxonomy" id="2508721"/>
    <lineage>
        <taxon>Bacteria</taxon>
        <taxon>Pseudomonadati</taxon>
        <taxon>Bacteroidota</taxon>
        <taxon>Chitinophagia</taxon>
        <taxon>Chitinophagales</taxon>
        <taxon>Chitinophagaceae</taxon>
        <taxon>Filimonas</taxon>
    </lineage>
</organism>
<dbReference type="GO" id="GO:0016285">
    <property type="term" value="F:alanyl aminopeptidase activity"/>
    <property type="evidence" value="ECO:0007669"/>
    <property type="project" value="UniProtKB-EC"/>
</dbReference>
<keyword evidence="9" id="KW-0378">Hydrolase</keyword>
<evidence type="ECO:0000256" key="1">
    <source>
        <dbReference type="ARBA" id="ARBA00000098"/>
    </source>
</evidence>
<dbReference type="InterPro" id="IPR016024">
    <property type="entry name" value="ARM-type_fold"/>
</dbReference>
<dbReference type="PRINTS" id="PR00756">
    <property type="entry name" value="ALADIPTASE"/>
</dbReference>
<dbReference type="Gene3D" id="2.60.40.1730">
    <property type="entry name" value="tricorn interacting facor f3 domain"/>
    <property type="match status" value="1"/>
</dbReference>
<evidence type="ECO:0000256" key="6">
    <source>
        <dbReference type="ARBA" id="ARBA00022438"/>
    </source>
</evidence>
<dbReference type="GO" id="GO:0070006">
    <property type="term" value="F:metalloaminopeptidase activity"/>
    <property type="evidence" value="ECO:0007669"/>
    <property type="project" value="TreeGrafter"/>
</dbReference>
<keyword evidence="10" id="KW-0862">Zinc</keyword>
<evidence type="ECO:0000256" key="3">
    <source>
        <dbReference type="ARBA" id="ARBA00010136"/>
    </source>
</evidence>
<comment type="caution">
    <text evidence="16">The sequence shown here is derived from an EMBL/GenBank/DDBJ whole genome shotgun (WGS) entry which is preliminary data.</text>
</comment>
<dbReference type="EC" id="3.4.11.2" evidence="4"/>
<keyword evidence="12" id="KW-0175">Coiled coil</keyword>
<feature type="domain" description="Peptidase M1 membrane alanine aminopeptidase" evidence="14">
    <location>
        <begin position="274"/>
        <end position="479"/>
    </location>
</feature>
<dbReference type="SUPFAM" id="SSF63737">
    <property type="entry name" value="Leukotriene A4 hydrolase N-terminal domain"/>
    <property type="match status" value="1"/>
</dbReference>
<keyword evidence="6" id="KW-0031">Aminopeptidase</keyword>
<keyword evidence="8" id="KW-0479">Metal-binding</keyword>
<dbReference type="SUPFAM" id="SSF48371">
    <property type="entry name" value="ARM repeat"/>
    <property type="match status" value="1"/>
</dbReference>
<keyword evidence="7" id="KW-0645">Protease</keyword>
<dbReference type="Pfam" id="PF01433">
    <property type="entry name" value="Peptidase_M1"/>
    <property type="match status" value="1"/>
</dbReference>
<evidence type="ECO:0000313" key="17">
    <source>
        <dbReference type="Proteomes" id="UP000290545"/>
    </source>
</evidence>
<dbReference type="SUPFAM" id="SSF55486">
    <property type="entry name" value="Metalloproteases ('zincins'), catalytic domain"/>
    <property type="match status" value="1"/>
</dbReference>
<evidence type="ECO:0000256" key="4">
    <source>
        <dbReference type="ARBA" id="ARBA00012564"/>
    </source>
</evidence>
<comment type="similarity">
    <text evidence="3">Belongs to the peptidase M1 family.</text>
</comment>
<dbReference type="EMBL" id="SDHZ01000004">
    <property type="protein sequence ID" value="RXK81477.1"/>
    <property type="molecule type" value="Genomic_DNA"/>
</dbReference>
<dbReference type="InterPro" id="IPR011989">
    <property type="entry name" value="ARM-like"/>
</dbReference>
<keyword evidence="11" id="KW-0482">Metalloprotease</keyword>
<keyword evidence="13" id="KW-0732">Signal</keyword>
<feature type="chain" id="PRO_5020298514" description="Aminopeptidase N" evidence="13">
    <location>
        <begin position="19"/>
        <end position="823"/>
    </location>
</feature>
<dbReference type="InterPro" id="IPR050344">
    <property type="entry name" value="Peptidase_M1_aminopeptidases"/>
</dbReference>
<dbReference type="GO" id="GO:0005737">
    <property type="term" value="C:cytoplasm"/>
    <property type="evidence" value="ECO:0007669"/>
    <property type="project" value="TreeGrafter"/>
</dbReference>
<evidence type="ECO:0000259" key="15">
    <source>
        <dbReference type="Pfam" id="PF17900"/>
    </source>
</evidence>
<dbReference type="AlphaFoldDB" id="A0A4Q1D2M6"/>
<feature type="domain" description="Aminopeptidase N-like N-terminal" evidence="15">
    <location>
        <begin position="47"/>
        <end position="236"/>
    </location>
</feature>